<comment type="caution">
    <text evidence="1">The sequence shown here is derived from an EMBL/GenBank/DDBJ whole genome shotgun (WGS) entry which is preliminary data.</text>
</comment>
<accession>A0ABS8WQG9</accession>
<keyword evidence="2" id="KW-1185">Reference proteome</keyword>
<evidence type="ECO:0000313" key="2">
    <source>
        <dbReference type="Proteomes" id="UP000823775"/>
    </source>
</evidence>
<proteinExistence type="predicted"/>
<feature type="non-terminal residue" evidence="1">
    <location>
        <position position="243"/>
    </location>
</feature>
<dbReference type="Proteomes" id="UP000823775">
    <property type="component" value="Unassembled WGS sequence"/>
</dbReference>
<dbReference type="EMBL" id="JACEIK010010379">
    <property type="protein sequence ID" value="MCE3215157.1"/>
    <property type="molecule type" value="Genomic_DNA"/>
</dbReference>
<sequence length="243" mass="28709">MVNTAISVVLGVGLRDTLSGRVRKFLALPRYLRRRLCLVATYDRNSYILQEFYEAWRSFPRLQLTCVDAKDQRYILEAYEYLFIAFHYLQDKIDNSRDFLSVWIGRRRFSSVGDSTLLIALRLTLTPFSFKESFEWDSREARKRQIVIPLLKKSPSDSRETDGKDPALNANKLWLHRSTISDKEMRSYNSLDYQGIRLVNLEYIQNVVDLNLQLKKLCKLKLRLANMKIAKRCSRLVRKMIFH</sequence>
<reference evidence="1 2" key="1">
    <citation type="journal article" date="2021" name="BMC Genomics">
        <title>Datura genome reveals duplications of psychoactive alkaloid biosynthetic genes and high mutation rate following tissue culture.</title>
        <authorList>
            <person name="Rajewski A."/>
            <person name="Carter-House D."/>
            <person name="Stajich J."/>
            <person name="Litt A."/>
        </authorList>
    </citation>
    <scope>NUCLEOTIDE SEQUENCE [LARGE SCALE GENOMIC DNA]</scope>
    <source>
        <strain evidence="1">AR-01</strain>
    </source>
</reference>
<protein>
    <submittedName>
        <fullName evidence="1">Uncharacterized protein</fullName>
    </submittedName>
</protein>
<name>A0ABS8WQG9_DATST</name>
<organism evidence="1 2">
    <name type="scientific">Datura stramonium</name>
    <name type="common">Jimsonweed</name>
    <name type="synonym">Common thornapple</name>
    <dbReference type="NCBI Taxonomy" id="4076"/>
    <lineage>
        <taxon>Eukaryota</taxon>
        <taxon>Viridiplantae</taxon>
        <taxon>Streptophyta</taxon>
        <taxon>Embryophyta</taxon>
        <taxon>Tracheophyta</taxon>
        <taxon>Spermatophyta</taxon>
        <taxon>Magnoliopsida</taxon>
        <taxon>eudicotyledons</taxon>
        <taxon>Gunneridae</taxon>
        <taxon>Pentapetalae</taxon>
        <taxon>asterids</taxon>
        <taxon>lamiids</taxon>
        <taxon>Solanales</taxon>
        <taxon>Solanaceae</taxon>
        <taxon>Solanoideae</taxon>
        <taxon>Datureae</taxon>
        <taxon>Datura</taxon>
    </lineage>
</organism>
<evidence type="ECO:0000313" key="1">
    <source>
        <dbReference type="EMBL" id="MCE3215157.1"/>
    </source>
</evidence>
<gene>
    <name evidence="1" type="ORF">HAX54_001021</name>
</gene>